<protein>
    <submittedName>
        <fullName evidence="1">Uncharacterized protein</fullName>
    </submittedName>
</protein>
<dbReference type="EMBL" id="AONG01000012">
    <property type="protein sequence ID" value="KIQ68900.1"/>
    <property type="molecule type" value="Genomic_DNA"/>
</dbReference>
<sequence length="182" mass="19102">MRPGFGYPRSGDPKTKTPMRTLPLLLAFAALGAAPGCARLANSPLNPFGWFGGSTEVMATAPDPATRRPLVTTADVAVVADTRPAIAQVDEMSVERTPRGAIVRATGTAATQGVYNADLVPRGVSGGTLVLEFRVEQPPQVPPGGPERTRTVTVARSFEARELAGISAIRVVGQTNGREARR</sequence>
<evidence type="ECO:0000313" key="2">
    <source>
        <dbReference type="Proteomes" id="UP000035100"/>
    </source>
</evidence>
<dbReference type="STRING" id="1123501.Wenmar_02629"/>
<organism evidence="1 2">
    <name type="scientific">Wenxinia marina DSM 24838</name>
    <dbReference type="NCBI Taxonomy" id="1123501"/>
    <lineage>
        <taxon>Bacteria</taxon>
        <taxon>Pseudomonadati</taxon>
        <taxon>Pseudomonadota</taxon>
        <taxon>Alphaproteobacteria</taxon>
        <taxon>Rhodobacterales</taxon>
        <taxon>Roseobacteraceae</taxon>
        <taxon>Wenxinia</taxon>
    </lineage>
</organism>
<proteinExistence type="predicted"/>
<dbReference type="AlphaFoldDB" id="A0A0D0NKQ2"/>
<dbReference type="eggNOG" id="ENOG5032YYC">
    <property type="taxonomic scope" value="Bacteria"/>
</dbReference>
<reference evidence="1 2" key="1">
    <citation type="submission" date="2013-01" db="EMBL/GenBank/DDBJ databases">
        <authorList>
            <person name="Fiebig A."/>
            <person name="Goeker M."/>
            <person name="Klenk H.-P.P."/>
        </authorList>
    </citation>
    <scope>NUCLEOTIDE SEQUENCE [LARGE SCALE GENOMIC DNA]</scope>
    <source>
        <strain evidence="1 2">DSM 24838</strain>
    </source>
</reference>
<accession>A0A0D0NKQ2</accession>
<dbReference type="Proteomes" id="UP000035100">
    <property type="component" value="Unassembled WGS sequence"/>
</dbReference>
<evidence type="ECO:0000313" key="1">
    <source>
        <dbReference type="EMBL" id="KIQ68900.1"/>
    </source>
</evidence>
<keyword evidence="2" id="KW-1185">Reference proteome</keyword>
<comment type="caution">
    <text evidence="1">The sequence shown here is derived from an EMBL/GenBank/DDBJ whole genome shotgun (WGS) entry which is preliminary data.</text>
</comment>
<name>A0A0D0NKQ2_9RHOB</name>
<gene>
    <name evidence="1" type="ORF">Wenmar_02629</name>
</gene>